<dbReference type="CDD" id="cd06470">
    <property type="entry name" value="ACD_IbpA-B_like"/>
    <property type="match status" value="1"/>
</dbReference>
<protein>
    <submittedName>
        <fullName evidence="5">Hsp20 family protein</fullName>
    </submittedName>
</protein>
<sequence length="152" mass="17106">MATIDLTPLYRSTVGFDRLAPMLETALRNDHAAAYPPYDIEVIDENRYAITIAVAGFERSELDIQVEKGVLTIRGKKEAVKSDRRYLHQGIARRAFERKFNLADHVEVTDASLNNGLLAISLVREIPEAMKPKSIPISDNRTTLEHTADEDK</sequence>
<comment type="similarity">
    <text evidence="2 3">Belongs to the small heat shock protein (HSP20) family.</text>
</comment>
<evidence type="ECO:0000256" key="3">
    <source>
        <dbReference type="RuleBase" id="RU003616"/>
    </source>
</evidence>
<dbReference type="PANTHER" id="PTHR47062:SF1">
    <property type="entry name" value="SMALL HEAT SHOCK PROTEIN IBPA"/>
    <property type="match status" value="1"/>
</dbReference>
<evidence type="ECO:0000313" key="6">
    <source>
        <dbReference type="Proteomes" id="UP001178354"/>
    </source>
</evidence>
<dbReference type="InterPro" id="IPR037913">
    <property type="entry name" value="ACD_IbpA/B"/>
</dbReference>
<accession>A0AAW8B2N3</accession>
<dbReference type="Proteomes" id="UP001178354">
    <property type="component" value="Unassembled WGS sequence"/>
</dbReference>
<dbReference type="AlphaFoldDB" id="A0AAW8B2N3"/>
<evidence type="ECO:0000313" key="5">
    <source>
        <dbReference type="EMBL" id="MDP1519987.1"/>
    </source>
</evidence>
<comment type="caution">
    <text evidence="5">The sequence shown here is derived from an EMBL/GenBank/DDBJ whole genome shotgun (WGS) entry which is preliminary data.</text>
</comment>
<feature type="domain" description="SHSP" evidence="4">
    <location>
        <begin position="29"/>
        <end position="140"/>
    </location>
</feature>
<gene>
    <name evidence="5" type="ORF">Q8A57_03305</name>
</gene>
<dbReference type="RefSeq" id="WP_305169499.1">
    <property type="nucleotide sequence ID" value="NZ_JAUUUU010000001.1"/>
</dbReference>
<name>A0AAW8B2N3_9GAMM</name>
<evidence type="ECO:0000256" key="1">
    <source>
        <dbReference type="ARBA" id="ARBA00023016"/>
    </source>
</evidence>
<dbReference type="PROSITE" id="PS01031">
    <property type="entry name" value="SHSP"/>
    <property type="match status" value="1"/>
</dbReference>
<keyword evidence="6" id="KW-1185">Reference proteome</keyword>
<dbReference type="InterPro" id="IPR002068">
    <property type="entry name" value="A-crystallin/Hsp20_dom"/>
</dbReference>
<dbReference type="EMBL" id="JAUUUU010000001">
    <property type="protein sequence ID" value="MDP1519987.1"/>
    <property type="molecule type" value="Genomic_DNA"/>
</dbReference>
<keyword evidence="1" id="KW-0346">Stress response</keyword>
<dbReference type="SUPFAM" id="SSF49764">
    <property type="entry name" value="HSP20-like chaperones"/>
    <property type="match status" value="1"/>
</dbReference>
<dbReference type="Pfam" id="PF00011">
    <property type="entry name" value="HSP20"/>
    <property type="match status" value="1"/>
</dbReference>
<dbReference type="Gene3D" id="2.60.40.790">
    <property type="match status" value="1"/>
</dbReference>
<dbReference type="InterPro" id="IPR008978">
    <property type="entry name" value="HSP20-like_chaperone"/>
</dbReference>
<reference evidence="5" key="1">
    <citation type="journal article" date="2010" name="Int. J. Syst. Evol. Microbiol.">
        <title>Porticoccus litoralis gen. nov., sp. nov., a gammaproteobacterium isolated from the Yellow Sea.</title>
        <authorList>
            <person name="Oh H.M."/>
            <person name="Kim H."/>
            <person name="Kim K.M."/>
            <person name="Min G.S."/>
            <person name="Cho J.C."/>
        </authorList>
    </citation>
    <scope>NUCLEOTIDE SEQUENCE</scope>
    <source>
        <strain evidence="5">DSM 25064</strain>
    </source>
</reference>
<dbReference type="PANTHER" id="PTHR47062">
    <property type="match status" value="1"/>
</dbReference>
<proteinExistence type="inferred from homology"/>
<evidence type="ECO:0000256" key="2">
    <source>
        <dbReference type="PROSITE-ProRule" id="PRU00285"/>
    </source>
</evidence>
<reference evidence="5" key="2">
    <citation type="submission" date="2023-08" db="EMBL/GenBank/DDBJ databases">
        <authorList>
            <person name="Luo J."/>
        </authorList>
    </citation>
    <scope>NUCLEOTIDE SEQUENCE</scope>
    <source>
        <strain evidence="5">DSM 25064</strain>
    </source>
</reference>
<evidence type="ECO:0000259" key="4">
    <source>
        <dbReference type="PROSITE" id="PS01031"/>
    </source>
</evidence>
<organism evidence="5 6">
    <name type="scientific">Porticoccus litoralis</name>
    <dbReference type="NCBI Taxonomy" id="434086"/>
    <lineage>
        <taxon>Bacteria</taxon>
        <taxon>Pseudomonadati</taxon>
        <taxon>Pseudomonadota</taxon>
        <taxon>Gammaproteobacteria</taxon>
        <taxon>Cellvibrionales</taxon>
        <taxon>Porticoccaceae</taxon>
        <taxon>Porticoccus</taxon>
    </lineage>
</organism>